<dbReference type="PANTHER" id="PTHR43884:SF20">
    <property type="entry name" value="ACYL-COA DEHYDROGENASE FADE28"/>
    <property type="match status" value="1"/>
</dbReference>
<feature type="domain" description="Acyl-CoA dehydrogenase/oxidase C-terminal" evidence="6">
    <location>
        <begin position="217"/>
        <end position="356"/>
    </location>
</feature>
<dbReference type="Pfam" id="PF00441">
    <property type="entry name" value="Acyl-CoA_dh_1"/>
    <property type="match status" value="1"/>
</dbReference>
<evidence type="ECO:0000256" key="3">
    <source>
        <dbReference type="ARBA" id="ARBA00022630"/>
    </source>
</evidence>
<evidence type="ECO:0000313" key="8">
    <source>
        <dbReference type="EMBL" id="MBB3899674.1"/>
    </source>
</evidence>
<sequence length="369" mass="38262">MSAALAAGVAPFEGDRAESIEMIRDSARGLLGTDMARVRALRFQEPGFDPALLRAMGEAGWIGLSVPEAAGGTGLGLGEGVALAEEVGRACAPEPVVALMLSAHLLAAAGEATVLPQLLAGEAVVLTAWQDRAHTLSPATSAEGARRFVPMAAGATHILWPVAEGGRVALHQLTRDQVEITTEQTQDGGHYGTVRPLPFAGHGPGTHIADDVGAALAEGLDRAALLTAASLLGGMEAAFTMTLDYLRTRQQFGKIIGTFQALQHKAADAKIQVALTRASVEQAAAALDDGLSGDAACALVSRAKARASEAGMAVQQACVQLHGGIGYTDQYDVGLHLRRTMVLAPAYGGANLHRRRFMELAPETEDEAA</sequence>
<proteinExistence type="inferred from homology"/>
<dbReference type="GO" id="GO:0050660">
    <property type="term" value="F:flavin adenine dinucleotide binding"/>
    <property type="evidence" value="ECO:0007669"/>
    <property type="project" value="InterPro"/>
</dbReference>
<keyword evidence="3" id="KW-0285">Flavoprotein</keyword>
<dbReference type="Proteomes" id="UP000553193">
    <property type="component" value="Unassembled WGS sequence"/>
</dbReference>
<dbReference type="EMBL" id="JACIDJ010000006">
    <property type="protein sequence ID" value="MBB3899674.1"/>
    <property type="molecule type" value="Genomic_DNA"/>
</dbReference>
<accession>A0A840AHN5</accession>
<comment type="similarity">
    <text evidence="2">Belongs to the acyl-CoA dehydrogenase family.</text>
</comment>
<dbReference type="Gene3D" id="1.10.540.10">
    <property type="entry name" value="Acyl-CoA dehydrogenase/oxidase, N-terminal domain"/>
    <property type="match status" value="1"/>
</dbReference>
<dbReference type="InterPro" id="IPR013786">
    <property type="entry name" value="AcylCoA_DH/ox_N"/>
</dbReference>
<dbReference type="AlphaFoldDB" id="A0A840AHN5"/>
<keyword evidence="5" id="KW-0560">Oxidoreductase</keyword>
<dbReference type="GO" id="GO:0003995">
    <property type="term" value="F:acyl-CoA dehydrogenase activity"/>
    <property type="evidence" value="ECO:0007669"/>
    <property type="project" value="TreeGrafter"/>
</dbReference>
<evidence type="ECO:0000259" key="7">
    <source>
        <dbReference type="Pfam" id="PF02771"/>
    </source>
</evidence>
<organism evidence="8 9">
    <name type="scientific">Roseococcus suduntuyensis</name>
    <dbReference type="NCBI Taxonomy" id="455361"/>
    <lineage>
        <taxon>Bacteria</taxon>
        <taxon>Pseudomonadati</taxon>
        <taxon>Pseudomonadota</taxon>
        <taxon>Alphaproteobacteria</taxon>
        <taxon>Acetobacterales</taxon>
        <taxon>Roseomonadaceae</taxon>
        <taxon>Roseococcus</taxon>
    </lineage>
</organism>
<name>A0A840AHN5_9PROT</name>
<evidence type="ECO:0000256" key="1">
    <source>
        <dbReference type="ARBA" id="ARBA00001974"/>
    </source>
</evidence>
<dbReference type="Pfam" id="PF02771">
    <property type="entry name" value="Acyl-CoA_dh_N"/>
    <property type="match status" value="1"/>
</dbReference>
<gene>
    <name evidence="8" type="ORF">GGQ83_003134</name>
</gene>
<protein>
    <submittedName>
        <fullName evidence="8">Alkylation response protein AidB-like acyl-CoA dehydrogenase</fullName>
    </submittedName>
</protein>
<evidence type="ECO:0000313" key="9">
    <source>
        <dbReference type="Proteomes" id="UP000553193"/>
    </source>
</evidence>
<keyword evidence="4" id="KW-0274">FAD</keyword>
<dbReference type="SUPFAM" id="SSF47203">
    <property type="entry name" value="Acyl-CoA dehydrogenase C-terminal domain-like"/>
    <property type="match status" value="1"/>
</dbReference>
<evidence type="ECO:0000256" key="5">
    <source>
        <dbReference type="ARBA" id="ARBA00023002"/>
    </source>
</evidence>
<dbReference type="SUPFAM" id="SSF56645">
    <property type="entry name" value="Acyl-CoA dehydrogenase NM domain-like"/>
    <property type="match status" value="1"/>
</dbReference>
<dbReference type="InterPro" id="IPR037069">
    <property type="entry name" value="AcylCoA_DH/ox_N_sf"/>
</dbReference>
<evidence type="ECO:0000256" key="2">
    <source>
        <dbReference type="ARBA" id="ARBA00009347"/>
    </source>
</evidence>
<dbReference type="Gene3D" id="1.20.140.10">
    <property type="entry name" value="Butyryl-CoA Dehydrogenase, subunit A, domain 3"/>
    <property type="match status" value="1"/>
</dbReference>
<dbReference type="InterPro" id="IPR036250">
    <property type="entry name" value="AcylCo_DH-like_C"/>
</dbReference>
<keyword evidence="9" id="KW-1185">Reference proteome</keyword>
<evidence type="ECO:0000259" key="6">
    <source>
        <dbReference type="Pfam" id="PF00441"/>
    </source>
</evidence>
<evidence type="ECO:0000256" key="4">
    <source>
        <dbReference type="ARBA" id="ARBA00022827"/>
    </source>
</evidence>
<dbReference type="PANTHER" id="PTHR43884">
    <property type="entry name" value="ACYL-COA DEHYDROGENASE"/>
    <property type="match status" value="1"/>
</dbReference>
<feature type="domain" description="Acyl-CoA dehydrogenase/oxidase N-terminal" evidence="7">
    <location>
        <begin position="19"/>
        <end position="112"/>
    </location>
</feature>
<comment type="caution">
    <text evidence="8">The sequence shown here is derived from an EMBL/GenBank/DDBJ whole genome shotgun (WGS) entry which is preliminary data.</text>
</comment>
<comment type="cofactor">
    <cofactor evidence="1">
        <name>FAD</name>
        <dbReference type="ChEBI" id="CHEBI:57692"/>
    </cofactor>
</comment>
<dbReference type="InterPro" id="IPR009100">
    <property type="entry name" value="AcylCoA_DH/oxidase_NM_dom_sf"/>
</dbReference>
<dbReference type="RefSeq" id="WP_311728389.1">
    <property type="nucleotide sequence ID" value="NZ_JACIDJ010000006.1"/>
</dbReference>
<reference evidence="8 9" key="1">
    <citation type="submission" date="2020-08" db="EMBL/GenBank/DDBJ databases">
        <title>Genomic Encyclopedia of Type Strains, Phase IV (KMG-IV): sequencing the most valuable type-strain genomes for metagenomic binning, comparative biology and taxonomic classification.</title>
        <authorList>
            <person name="Goeker M."/>
        </authorList>
    </citation>
    <scope>NUCLEOTIDE SEQUENCE [LARGE SCALE GENOMIC DNA]</scope>
    <source>
        <strain evidence="8 9">DSM 19979</strain>
    </source>
</reference>
<dbReference type="InterPro" id="IPR009075">
    <property type="entry name" value="AcylCo_DH/oxidase_C"/>
</dbReference>